<feature type="region of interest" description="Disordered" evidence="6">
    <location>
        <begin position="1"/>
        <end position="20"/>
    </location>
</feature>
<evidence type="ECO:0000256" key="4">
    <source>
        <dbReference type="ARBA" id="ARBA00022777"/>
    </source>
</evidence>
<dbReference type="PANTHER" id="PTHR43671:SF13">
    <property type="entry name" value="SERINE_THREONINE-PROTEIN KINASE NEK2"/>
    <property type="match status" value="1"/>
</dbReference>
<dbReference type="InterPro" id="IPR000719">
    <property type="entry name" value="Prot_kinase_dom"/>
</dbReference>
<dbReference type="SMART" id="SM00220">
    <property type="entry name" value="S_TKc"/>
    <property type="match status" value="1"/>
</dbReference>
<evidence type="ECO:0000259" key="7">
    <source>
        <dbReference type="PROSITE" id="PS50011"/>
    </source>
</evidence>
<evidence type="ECO:0000313" key="9">
    <source>
        <dbReference type="Proteomes" id="UP001310890"/>
    </source>
</evidence>
<dbReference type="InterPro" id="IPR050660">
    <property type="entry name" value="NEK_Ser/Thr_kinase"/>
</dbReference>
<dbReference type="Proteomes" id="UP001310890">
    <property type="component" value="Unassembled WGS sequence"/>
</dbReference>
<comment type="caution">
    <text evidence="8">The sequence shown here is derived from an EMBL/GenBank/DDBJ whole genome shotgun (WGS) entry which is preliminary data.</text>
</comment>
<feature type="region of interest" description="Disordered" evidence="6">
    <location>
        <begin position="450"/>
        <end position="470"/>
    </location>
</feature>
<dbReference type="Gene3D" id="3.30.200.20">
    <property type="entry name" value="Phosphorylase Kinase, domain 1"/>
    <property type="match status" value="1"/>
</dbReference>
<name>A0AAN7T8Z2_9PEZI</name>
<evidence type="ECO:0000256" key="2">
    <source>
        <dbReference type="ARBA" id="ARBA00022679"/>
    </source>
</evidence>
<sequence length="504" mass="54985">MRSRVRRPRHRDTTDTERVPLFNATTPSSAYDTFGDFSGEPAATLLGSIDPTQQVPSIHRSSPCPSAVADDFHDYAATSSWLGVTSPPSNGSLPALPPASPDPYADYTTIHTFPQSGEGHVRIMQAPHSNRLVVVKTVRTRMHPGTSRPILPTEINILKFQLQRHHNIVNLSSFTLNESARTASMTLEYCSAGDLHSALGHWHSQSLLEGFTLPTIFVLHYITSLTAALAFLHQGLLDNSTFIPTPTWKGPVLHRDIKSENLFLRWSSNSKYGLPDIVLADFGFACYISDSEGLAGTPGYLSPETAAVQNLKHTDRAAYNLAIQNRVQGTENDIYCFGAVLYEVLTLEAFDNRVVTLTPEDLAVEFSRTPHTRLPSLLTTLTSCLAEMAEDRPGILLLLETKQAFDEAIVDMYADEGVRMPGGCWPAIPFTPQRNHGVPFPVGPPSSVHSHAASASTFAREAAPQPRWDSDDEMAAVSGFTAPDTPVFLSHSCARKPVSSQGGL</sequence>
<dbReference type="EC" id="2.7.11.1" evidence="1"/>
<dbReference type="SUPFAM" id="SSF56112">
    <property type="entry name" value="Protein kinase-like (PK-like)"/>
    <property type="match status" value="1"/>
</dbReference>
<dbReference type="GO" id="GO:0005524">
    <property type="term" value="F:ATP binding"/>
    <property type="evidence" value="ECO:0007669"/>
    <property type="project" value="UniProtKB-KW"/>
</dbReference>
<protein>
    <recommendedName>
        <fullName evidence="1">non-specific serine/threonine protein kinase</fullName>
        <ecNumber evidence="1">2.7.11.1</ecNumber>
    </recommendedName>
</protein>
<dbReference type="CDD" id="cd00180">
    <property type="entry name" value="PKc"/>
    <property type="match status" value="1"/>
</dbReference>
<evidence type="ECO:0000256" key="3">
    <source>
        <dbReference type="ARBA" id="ARBA00022741"/>
    </source>
</evidence>
<keyword evidence="4" id="KW-0418">Kinase</keyword>
<organism evidence="8 9">
    <name type="scientific">Meristemomyces frigidus</name>
    <dbReference type="NCBI Taxonomy" id="1508187"/>
    <lineage>
        <taxon>Eukaryota</taxon>
        <taxon>Fungi</taxon>
        <taxon>Dikarya</taxon>
        <taxon>Ascomycota</taxon>
        <taxon>Pezizomycotina</taxon>
        <taxon>Dothideomycetes</taxon>
        <taxon>Dothideomycetidae</taxon>
        <taxon>Mycosphaerellales</taxon>
        <taxon>Teratosphaeriaceae</taxon>
        <taxon>Meristemomyces</taxon>
    </lineage>
</organism>
<dbReference type="EMBL" id="JAVRRL010000141">
    <property type="protein sequence ID" value="KAK5107079.1"/>
    <property type="molecule type" value="Genomic_DNA"/>
</dbReference>
<keyword evidence="5" id="KW-0067">ATP-binding</keyword>
<keyword evidence="3" id="KW-0547">Nucleotide-binding</keyword>
<evidence type="ECO:0000256" key="6">
    <source>
        <dbReference type="SAM" id="MobiDB-lite"/>
    </source>
</evidence>
<dbReference type="PROSITE" id="PS50011">
    <property type="entry name" value="PROTEIN_KINASE_DOM"/>
    <property type="match status" value="1"/>
</dbReference>
<evidence type="ECO:0000313" key="8">
    <source>
        <dbReference type="EMBL" id="KAK5107079.1"/>
    </source>
</evidence>
<dbReference type="PANTHER" id="PTHR43671">
    <property type="entry name" value="SERINE/THREONINE-PROTEIN KINASE NEK"/>
    <property type="match status" value="1"/>
</dbReference>
<proteinExistence type="predicted"/>
<reference evidence="8" key="1">
    <citation type="submission" date="2023-08" db="EMBL/GenBank/DDBJ databases">
        <title>Black Yeasts Isolated from many extreme environments.</title>
        <authorList>
            <person name="Coleine C."/>
            <person name="Stajich J.E."/>
            <person name="Selbmann L."/>
        </authorList>
    </citation>
    <scope>NUCLEOTIDE SEQUENCE</scope>
    <source>
        <strain evidence="8">CCFEE 5401</strain>
    </source>
</reference>
<dbReference type="AlphaFoldDB" id="A0AAN7T8Z2"/>
<dbReference type="PROSITE" id="PS00108">
    <property type="entry name" value="PROTEIN_KINASE_ST"/>
    <property type="match status" value="1"/>
</dbReference>
<dbReference type="GO" id="GO:0004674">
    <property type="term" value="F:protein serine/threonine kinase activity"/>
    <property type="evidence" value="ECO:0007669"/>
    <property type="project" value="UniProtKB-EC"/>
</dbReference>
<accession>A0AAN7T8Z2</accession>
<gene>
    <name evidence="8" type="ORF">LTR62_001863</name>
</gene>
<feature type="compositionally biased region" description="Low complexity" evidence="6">
    <location>
        <begin position="450"/>
        <end position="463"/>
    </location>
</feature>
<feature type="compositionally biased region" description="Basic residues" evidence="6">
    <location>
        <begin position="1"/>
        <end position="10"/>
    </location>
</feature>
<dbReference type="InterPro" id="IPR011009">
    <property type="entry name" value="Kinase-like_dom_sf"/>
</dbReference>
<feature type="domain" description="Protein kinase" evidence="7">
    <location>
        <begin position="107"/>
        <end position="405"/>
    </location>
</feature>
<evidence type="ECO:0000256" key="5">
    <source>
        <dbReference type="ARBA" id="ARBA00022840"/>
    </source>
</evidence>
<dbReference type="InterPro" id="IPR008271">
    <property type="entry name" value="Ser/Thr_kinase_AS"/>
</dbReference>
<evidence type="ECO:0000256" key="1">
    <source>
        <dbReference type="ARBA" id="ARBA00012513"/>
    </source>
</evidence>
<keyword evidence="2" id="KW-0808">Transferase</keyword>
<dbReference type="Pfam" id="PF00069">
    <property type="entry name" value="Pkinase"/>
    <property type="match status" value="1"/>
</dbReference>
<dbReference type="Gene3D" id="1.10.510.10">
    <property type="entry name" value="Transferase(Phosphotransferase) domain 1"/>
    <property type="match status" value="1"/>
</dbReference>